<dbReference type="Proteomes" id="UP000739538">
    <property type="component" value="Unassembled WGS sequence"/>
</dbReference>
<comment type="caution">
    <text evidence="1">The sequence shown here is derived from an EMBL/GenBank/DDBJ whole genome shotgun (WGS) entry which is preliminary data.</text>
</comment>
<reference evidence="1" key="1">
    <citation type="submission" date="2020-04" db="EMBL/GenBank/DDBJ databases">
        <authorList>
            <person name="Zhang T."/>
        </authorList>
    </citation>
    <scope>NUCLEOTIDE SEQUENCE</scope>
    <source>
        <strain evidence="1">HKST-UBA02</strain>
    </source>
</reference>
<accession>A0A956NHJ5</accession>
<protein>
    <submittedName>
        <fullName evidence="1">Uncharacterized protein</fullName>
    </submittedName>
</protein>
<proteinExistence type="predicted"/>
<name>A0A956NHJ5_UNCEI</name>
<dbReference type="AlphaFoldDB" id="A0A956NHJ5"/>
<evidence type="ECO:0000313" key="1">
    <source>
        <dbReference type="EMBL" id="MCA9757124.1"/>
    </source>
</evidence>
<organism evidence="1 2">
    <name type="scientific">Eiseniibacteriota bacterium</name>
    <dbReference type="NCBI Taxonomy" id="2212470"/>
    <lineage>
        <taxon>Bacteria</taxon>
        <taxon>Candidatus Eiseniibacteriota</taxon>
    </lineage>
</organism>
<reference evidence="1" key="2">
    <citation type="journal article" date="2021" name="Microbiome">
        <title>Successional dynamics and alternative stable states in a saline activated sludge microbial community over 9 years.</title>
        <authorList>
            <person name="Wang Y."/>
            <person name="Ye J."/>
            <person name="Ju F."/>
            <person name="Liu L."/>
            <person name="Boyd J.A."/>
            <person name="Deng Y."/>
            <person name="Parks D.H."/>
            <person name="Jiang X."/>
            <person name="Yin X."/>
            <person name="Woodcroft B.J."/>
            <person name="Tyson G.W."/>
            <person name="Hugenholtz P."/>
            <person name="Polz M.F."/>
            <person name="Zhang T."/>
        </authorList>
    </citation>
    <scope>NUCLEOTIDE SEQUENCE</scope>
    <source>
        <strain evidence="1">HKST-UBA02</strain>
    </source>
</reference>
<dbReference type="EMBL" id="JAGQHS010000082">
    <property type="protein sequence ID" value="MCA9757124.1"/>
    <property type="molecule type" value="Genomic_DNA"/>
</dbReference>
<gene>
    <name evidence="1" type="ORF">KDA27_15070</name>
</gene>
<sequence>MTTNDADKIFAAALARAARTGSEQDLRDVLNSLREELADDPVALNQVRSLLAQIQDVAEVAAPRPWIDAAVARIMELERGLAPAPSLLERAKDALRDAVRIIEAQLVGDTFAGAAMQGIRGSAAFQPRQLHFSSELGDVHLQIDRSERGHSVMGQFVPLHLDLLDAEIEARATTERGTTSTHLDPGAQFHFTDVEDGEIRIELDMGKDSLRLVPFRIPSHEEG</sequence>
<evidence type="ECO:0000313" key="2">
    <source>
        <dbReference type="Proteomes" id="UP000739538"/>
    </source>
</evidence>